<comment type="caution">
    <text evidence="2">The sequence shown here is derived from an EMBL/GenBank/DDBJ whole genome shotgun (WGS) entry which is preliminary data.</text>
</comment>
<feature type="compositionally biased region" description="Basic residues" evidence="1">
    <location>
        <begin position="639"/>
        <end position="649"/>
    </location>
</feature>
<feature type="compositionally biased region" description="Polar residues" evidence="1">
    <location>
        <begin position="399"/>
        <end position="418"/>
    </location>
</feature>
<sequence>MDLVSLLLAKKKGKKGGSPYGRSPSNGKNYSKSKLGSTSGNKGELPSFMRSTNSSKRKTASKEDHQEIRWSFSTISFSGLRSLPDKVHHRFTDEKHAFHAKHHHKVAPHTDHFGSKVMAAAFKQETRSEGAARFLAGTGSKRPSRSYPIRTISRPIYIPSEYEREEKARVEFTSRRSVSQVTNREKAGINAFAARKSQYDEKNLGLPWVHEPYVKDVEKELKRQEYFEERRKDLFGPIIPSSTTLPQSIRVKHQVDELINHLIHVIRRETDLLWSVLVVERGKKHISVFNPKRLYKDITTFTLCFIHPDFAGKSAKTMPKGFLEAADNMNIPVDGVESIKKVPNEKLTVQSEEGRLSQLLQSQQQGIKKPSTILGTDDDATARDSTNTADAPELAHTVVSPSVQAKPTLSPRMSQGVHSSSTSSSSLASSCVTSADVSESSGQEEDGSKHAPERLFHTPHSLTLLLKTLTHTDTQCCRFGLRLEIGRVGVRMPNDAMVIGDHLHGLLHKRLVGCSGQGPTWLHKHDELQEEDEEYEEDEEDEEEEESSDYALGDDGDSFGGKNGKKTSSDDRLIMKDLMGDDDAVSQEEHGASTGPTIEGKQEEFQGGDEDPMLDSMSPTSTNNQNNTHSSLRNSCRTEKKRRGKKKKSTGPYPGMFIFFGFSLPWYTRGKDDVVRLFYTTQKETVREREHAMERRAEQEQMEREETLQQRYALSGWSASQSHGRLDSSVTESGRGYHGSDSHQQRQGKVKSSLSLPSTLPSLLCPNKYHSSKKGKSSSSQSKNRPKKSSSGTRGMVDMTQYRYKVQKERDDARTQQIIYSVSSDMSSTELLTPRRTKSRSGSMSKGSNRKPSRCLSPSILASTRSFAVSNTTPVLMPSSSPSPCPGTLSVGERLVRGDRMCRSPCIEREEERVKVLLSKNKKKKRKSSSGKAAGDGDSGVVVEDGSTRLQGQGSARGDGILYEDDGGASPTTIEYKMKEVASPLILAASGHSASGHSASAARSSSIHQDDLSSEISKSIVADTENEQRKKKKKSKKGSSKTATIAKLSQSLRSSNLNLPYYPKSGHSKKKMKGSAVLYSRRVPFPATSESGQMIHSYYSATSNTLK</sequence>
<feature type="compositionally biased region" description="Low complexity" evidence="1">
    <location>
        <begin position="995"/>
        <end position="1006"/>
    </location>
</feature>
<feature type="compositionally biased region" description="Basic and acidic residues" evidence="1">
    <location>
        <begin position="685"/>
        <end position="708"/>
    </location>
</feature>
<feature type="compositionally biased region" description="Basic and acidic residues" evidence="1">
    <location>
        <begin position="446"/>
        <end position="455"/>
    </location>
</feature>
<dbReference type="Proteomes" id="UP001057375">
    <property type="component" value="Unassembled WGS sequence"/>
</dbReference>
<accession>A0ABQ5KQQ9</accession>
<proteinExistence type="predicted"/>
<dbReference type="EMBL" id="BQXS01010872">
    <property type="protein sequence ID" value="GKT34818.1"/>
    <property type="molecule type" value="Genomic_DNA"/>
</dbReference>
<keyword evidence="3" id="KW-1185">Reference proteome</keyword>
<feature type="compositionally biased region" description="Acidic residues" evidence="1">
    <location>
        <begin position="528"/>
        <end position="557"/>
    </location>
</feature>
<gene>
    <name evidence="2" type="ORF">ADUPG1_008101</name>
</gene>
<feature type="compositionally biased region" description="Low complexity" evidence="1">
    <location>
        <begin position="616"/>
        <end position="631"/>
    </location>
</feature>
<feature type="region of interest" description="Disordered" evidence="1">
    <location>
        <begin position="685"/>
        <end position="800"/>
    </location>
</feature>
<organism evidence="2 3">
    <name type="scientific">Aduncisulcus paluster</name>
    <dbReference type="NCBI Taxonomy" id="2918883"/>
    <lineage>
        <taxon>Eukaryota</taxon>
        <taxon>Metamonada</taxon>
        <taxon>Carpediemonas-like organisms</taxon>
        <taxon>Aduncisulcus</taxon>
    </lineage>
</organism>
<feature type="compositionally biased region" description="Low complexity" evidence="1">
    <location>
        <begin position="752"/>
        <end position="764"/>
    </location>
</feature>
<feature type="region of interest" description="Disordered" evidence="1">
    <location>
        <begin position="359"/>
        <end position="455"/>
    </location>
</feature>
<feature type="region of interest" description="Disordered" evidence="1">
    <location>
        <begin position="995"/>
        <end position="1045"/>
    </location>
</feature>
<protein>
    <submittedName>
        <fullName evidence="2">Uncharacterized protein</fullName>
    </submittedName>
</protein>
<evidence type="ECO:0000313" key="2">
    <source>
        <dbReference type="EMBL" id="GKT34818.1"/>
    </source>
</evidence>
<evidence type="ECO:0000256" key="1">
    <source>
        <dbReference type="SAM" id="MobiDB-lite"/>
    </source>
</evidence>
<feature type="region of interest" description="Disordered" evidence="1">
    <location>
        <begin position="585"/>
        <end position="655"/>
    </location>
</feature>
<feature type="region of interest" description="Disordered" evidence="1">
    <location>
        <begin position="1"/>
        <end position="65"/>
    </location>
</feature>
<evidence type="ECO:0000313" key="3">
    <source>
        <dbReference type="Proteomes" id="UP001057375"/>
    </source>
</evidence>
<feature type="compositionally biased region" description="Low complexity" evidence="1">
    <location>
        <begin position="419"/>
        <end position="435"/>
    </location>
</feature>
<feature type="compositionally biased region" description="Basic residues" evidence="1">
    <location>
        <begin position="1029"/>
        <end position="1039"/>
    </location>
</feature>
<feature type="compositionally biased region" description="Polar residues" evidence="1">
    <location>
        <begin position="23"/>
        <end position="41"/>
    </location>
</feature>
<feature type="compositionally biased region" description="Basic residues" evidence="1">
    <location>
        <begin position="920"/>
        <end position="929"/>
    </location>
</feature>
<feature type="region of interest" description="Disordered" evidence="1">
    <location>
        <begin position="919"/>
        <end position="966"/>
    </location>
</feature>
<feature type="region of interest" description="Disordered" evidence="1">
    <location>
        <begin position="527"/>
        <end position="572"/>
    </location>
</feature>
<reference evidence="2" key="1">
    <citation type="submission" date="2022-03" db="EMBL/GenBank/DDBJ databases">
        <title>Draft genome sequence of Aduncisulcus paluster, a free-living microaerophilic Fornicata.</title>
        <authorList>
            <person name="Yuyama I."/>
            <person name="Kume K."/>
            <person name="Tamura T."/>
            <person name="Inagaki Y."/>
            <person name="Hashimoto T."/>
        </authorList>
    </citation>
    <scope>NUCLEOTIDE SEQUENCE</scope>
    <source>
        <strain evidence="2">NY0171</strain>
    </source>
</reference>
<feature type="compositionally biased region" description="Polar residues" evidence="1">
    <location>
        <begin position="709"/>
        <end position="732"/>
    </location>
</feature>
<name>A0ABQ5KQQ9_9EUKA</name>
<feature type="region of interest" description="Disordered" evidence="1">
    <location>
        <begin position="825"/>
        <end position="857"/>
    </location>
</feature>